<gene>
    <name evidence="4" type="ORF">J2Z66_004168</name>
</gene>
<accession>A0ABS4IY90</accession>
<protein>
    <recommendedName>
        <fullName evidence="3">Excalibur calcium-binding domain-containing protein</fullName>
    </recommendedName>
</protein>
<dbReference type="EMBL" id="JAGGLB010000014">
    <property type="protein sequence ID" value="MBP1992559.1"/>
    <property type="molecule type" value="Genomic_DNA"/>
</dbReference>
<sequence length="254" mass="26624">MKKVLITLTIFILAMSVGVGAYAATKLTLVVNGEKITNADPKLIDGVTYVPLRAVAEMLDASVGWDGNTSTVTVTGKDFKASSTTYDATLEFPVDKYPETAAHIQAAIAKGQSAICSIDRGGADKNREESLKGLPTKSGFDRDEWPMAMCAEGGKGADIAYVTPADNRGAGSWVSNQLEDFPDGTRVLFVFDGSSTATTTTPVTKPSNEIGNTSDIIYNSCAEVKAAGKAPIHKGDPGFSTKLDRDGDGVACEG</sequence>
<evidence type="ECO:0000256" key="2">
    <source>
        <dbReference type="SAM" id="SignalP"/>
    </source>
</evidence>
<keyword evidence="5" id="KW-1185">Reference proteome</keyword>
<dbReference type="SUPFAM" id="SSF55383">
    <property type="entry name" value="Copper amine oxidase, domain N"/>
    <property type="match status" value="1"/>
</dbReference>
<comment type="caution">
    <text evidence="4">The sequence shown here is derived from an EMBL/GenBank/DDBJ whole genome shotgun (WGS) entry which is preliminary data.</text>
</comment>
<dbReference type="InterPro" id="IPR008613">
    <property type="entry name" value="Excalibur_Ca-bd_domain"/>
</dbReference>
<reference evidence="4 5" key="1">
    <citation type="submission" date="2021-03" db="EMBL/GenBank/DDBJ databases">
        <title>Genomic Encyclopedia of Type Strains, Phase IV (KMG-IV): sequencing the most valuable type-strain genomes for metagenomic binning, comparative biology and taxonomic classification.</title>
        <authorList>
            <person name="Goeker M."/>
        </authorList>
    </citation>
    <scope>NUCLEOTIDE SEQUENCE [LARGE SCALE GENOMIC DNA]</scope>
    <source>
        <strain evidence="4 5">DSM 26048</strain>
    </source>
</reference>
<feature type="chain" id="PRO_5047447844" description="Excalibur calcium-binding domain-containing protein" evidence="2">
    <location>
        <begin position="24"/>
        <end position="254"/>
    </location>
</feature>
<proteinExistence type="predicted"/>
<keyword evidence="2" id="KW-0732">Signal</keyword>
<evidence type="ECO:0000313" key="5">
    <source>
        <dbReference type="Proteomes" id="UP001519287"/>
    </source>
</evidence>
<feature type="domain" description="Excalibur calcium-binding" evidence="3">
    <location>
        <begin position="217"/>
        <end position="253"/>
    </location>
</feature>
<evidence type="ECO:0000256" key="1">
    <source>
        <dbReference type="SAM" id="MobiDB-lite"/>
    </source>
</evidence>
<dbReference type="InterPro" id="IPR036582">
    <property type="entry name" value="Mao_N_sf"/>
</dbReference>
<dbReference type="Pfam" id="PF05901">
    <property type="entry name" value="Excalibur"/>
    <property type="match status" value="1"/>
</dbReference>
<dbReference type="InterPro" id="IPR012854">
    <property type="entry name" value="Cu_amine_oxidase-like_N"/>
</dbReference>
<dbReference type="Pfam" id="PF07833">
    <property type="entry name" value="Cu_amine_oxidN1"/>
    <property type="match status" value="1"/>
</dbReference>
<dbReference type="Gene3D" id="3.30.457.10">
    <property type="entry name" value="Copper amine oxidase-like, N-terminal domain"/>
    <property type="match status" value="1"/>
</dbReference>
<name>A0ABS4IY90_9BACL</name>
<evidence type="ECO:0000259" key="3">
    <source>
        <dbReference type="SMART" id="SM00894"/>
    </source>
</evidence>
<dbReference type="Proteomes" id="UP001519287">
    <property type="component" value="Unassembled WGS sequence"/>
</dbReference>
<feature type="region of interest" description="Disordered" evidence="1">
    <location>
        <begin position="232"/>
        <end position="254"/>
    </location>
</feature>
<evidence type="ECO:0000313" key="4">
    <source>
        <dbReference type="EMBL" id="MBP1992559.1"/>
    </source>
</evidence>
<feature type="signal peptide" evidence="2">
    <location>
        <begin position="1"/>
        <end position="23"/>
    </location>
</feature>
<dbReference type="SMART" id="SM00894">
    <property type="entry name" value="Excalibur"/>
    <property type="match status" value="1"/>
</dbReference>
<organism evidence="4 5">
    <name type="scientific">Paenibacillus eucommiae</name>
    <dbReference type="NCBI Taxonomy" id="1355755"/>
    <lineage>
        <taxon>Bacteria</taxon>
        <taxon>Bacillati</taxon>
        <taxon>Bacillota</taxon>
        <taxon>Bacilli</taxon>
        <taxon>Bacillales</taxon>
        <taxon>Paenibacillaceae</taxon>
        <taxon>Paenibacillus</taxon>
    </lineage>
</organism>